<dbReference type="InterPro" id="IPR036935">
    <property type="entry name" value="Ribosomal_bL9_N_sf"/>
</dbReference>
<organism evidence="9 10">
    <name type="scientific">Candidatus Spyradenecus faecavium</name>
    <dbReference type="NCBI Taxonomy" id="2840947"/>
    <lineage>
        <taxon>Bacteria</taxon>
        <taxon>Pseudomonadati</taxon>
        <taxon>Lentisphaerota</taxon>
        <taxon>Lentisphaeria</taxon>
        <taxon>Lentisphaerales</taxon>
        <taxon>Lentisphaeraceae</taxon>
        <taxon>Lentisphaeraceae incertae sedis</taxon>
        <taxon>Candidatus Spyradenecus</taxon>
    </lineage>
</organism>
<evidence type="ECO:0000256" key="1">
    <source>
        <dbReference type="ARBA" id="ARBA00010605"/>
    </source>
</evidence>
<gene>
    <name evidence="7 9" type="primary">rplI</name>
    <name evidence="9" type="ORF">IAC79_05760</name>
</gene>
<evidence type="ECO:0000256" key="3">
    <source>
        <dbReference type="ARBA" id="ARBA00022884"/>
    </source>
</evidence>
<dbReference type="InterPro" id="IPR036791">
    <property type="entry name" value="Ribosomal_bL9_C_sf"/>
</dbReference>
<evidence type="ECO:0000313" key="10">
    <source>
        <dbReference type="Proteomes" id="UP000886845"/>
    </source>
</evidence>
<dbReference type="SUPFAM" id="SSF55653">
    <property type="entry name" value="Ribosomal protein L9 C-domain"/>
    <property type="match status" value="1"/>
</dbReference>
<dbReference type="Proteomes" id="UP000886845">
    <property type="component" value="Unassembled WGS sequence"/>
</dbReference>
<dbReference type="GO" id="GO:0005840">
    <property type="term" value="C:ribosome"/>
    <property type="evidence" value="ECO:0007669"/>
    <property type="project" value="UniProtKB-KW"/>
</dbReference>
<keyword evidence="2 7" id="KW-0699">rRNA-binding</keyword>
<evidence type="ECO:0000313" key="9">
    <source>
        <dbReference type="EMBL" id="HIV09598.1"/>
    </source>
</evidence>
<dbReference type="GO" id="GO:0006412">
    <property type="term" value="P:translation"/>
    <property type="evidence" value="ECO:0007669"/>
    <property type="project" value="UniProtKB-UniRule"/>
</dbReference>
<comment type="similarity">
    <text evidence="1 7">Belongs to the bacterial ribosomal protein bL9 family.</text>
</comment>
<accession>A0A9D1T3S5</accession>
<keyword evidence="3 7" id="KW-0694">RNA-binding</keyword>
<comment type="caution">
    <text evidence="9">The sequence shown here is derived from an EMBL/GenBank/DDBJ whole genome shotgun (WGS) entry which is preliminary data.</text>
</comment>
<comment type="function">
    <text evidence="7">Binds to the 23S rRNA.</text>
</comment>
<dbReference type="PANTHER" id="PTHR21368">
    <property type="entry name" value="50S RIBOSOMAL PROTEIN L9"/>
    <property type="match status" value="1"/>
</dbReference>
<dbReference type="Gene3D" id="3.10.430.100">
    <property type="entry name" value="Ribosomal protein L9, C-terminal domain"/>
    <property type="match status" value="1"/>
</dbReference>
<dbReference type="InterPro" id="IPR000244">
    <property type="entry name" value="Ribosomal_bL9"/>
</dbReference>
<proteinExistence type="inferred from homology"/>
<evidence type="ECO:0000256" key="7">
    <source>
        <dbReference type="HAMAP-Rule" id="MF_00503"/>
    </source>
</evidence>
<evidence type="ECO:0000256" key="2">
    <source>
        <dbReference type="ARBA" id="ARBA00022730"/>
    </source>
</evidence>
<dbReference type="GO" id="GO:0003735">
    <property type="term" value="F:structural constituent of ribosome"/>
    <property type="evidence" value="ECO:0007669"/>
    <property type="project" value="InterPro"/>
</dbReference>
<evidence type="ECO:0000256" key="5">
    <source>
        <dbReference type="ARBA" id="ARBA00023274"/>
    </source>
</evidence>
<reference evidence="9" key="1">
    <citation type="submission" date="2020-10" db="EMBL/GenBank/DDBJ databases">
        <authorList>
            <person name="Gilroy R."/>
        </authorList>
    </citation>
    <scope>NUCLEOTIDE SEQUENCE</scope>
    <source>
        <strain evidence="9">35461</strain>
    </source>
</reference>
<sequence>MSQQVILMDDVAHLGKIGDTVHVRDGYARNYLLPKGLAEPVTKNALRKLDKIRKEREELLKIRRAEAQDKASKLRGQTLTIAVKAIEGDEEGKLYGSVTAADIAKALTEAGVAVDAAMVKLPEPIKNLGTSDLTIALMAGVEVTLRLAIVAE</sequence>
<evidence type="ECO:0000256" key="6">
    <source>
        <dbReference type="ARBA" id="ARBA00035292"/>
    </source>
</evidence>
<dbReference type="GO" id="GO:1990904">
    <property type="term" value="C:ribonucleoprotein complex"/>
    <property type="evidence" value="ECO:0007669"/>
    <property type="project" value="UniProtKB-KW"/>
</dbReference>
<dbReference type="EMBL" id="DVOR01000185">
    <property type="protein sequence ID" value="HIV09598.1"/>
    <property type="molecule type" value="Genomic_DNA"/>
</dbReference>
<protein>
    <recommendedName>
        <fullName evidence="6 7">Large ribosomal subunit protein bL9</fullName>
    </recommendedName>
</protein>
<reference evidence="9" key="2">
    <citation type="journal article" date="2021" name="PeerJ">
        <title>Extensive microbial diversity within the chicken gut microbiome revealed by metagenomics and culture.</title>
        <authorList>
            <person name="Gilroy R."/>
            <person name="Ravi A."/>
            <person name="Getino M."/>
            <person name="Pursley I."/>
            <person name="Horton D.L."/>
            <person name="Alikhan N.F."/>
            <person name="Baker D."/>
            <person name="Gharbi K."/>
            <person name="Hall N."/>
            <person name="Watson M."/>
            <person name="Adriaenssens E.M."/>
            <person name="Foster-Nyarko E."/>
            <person name="Jarju S."/>
            <person name="Secka A."/>
            <person name="Antonio M."/>
            <person name="Oren A."/>
            <person name="Chaudhuri R.R."/>
            <person name="La Ragione R."/>
            <person name="Hildebrand F."/>
            <person name="Pallen M.J."/>
        </authorList>
    </citation>
    <scope>NUCLEOTIDE SEQUENCE</scope>
    <source>
        <strain evidence="9">35461</strain>
    </source>
</reference>
<dbReference type="GO" id="GO:0019843">
    <property type="term" value="F:rRNA binding"/>
    <property type="evidence" value="ECO:0007669"/>
    <property type="project" value="UniProtKB-UniRule"/>
</dbReference>
<evidence type="ECO:0000256" key="4">
    <source>
        <dbReference type="ARBA" id="ARBA00022980"/>
    </source>
</evidence>
<dbReference type="InterPro" id="IPR020069">
    <property type="entry name" value="Ribosomal_bL9_C"/>
</dbReference>
<keyword evidence="5 7" id="KW-0687">Ribonucleoprotein</keyword>
<dbReference type="PROSITE" id="PS00651">
    <property type="entry name" value="RIBOSOMAL_L9"/>
    <property type="match status" value="1"/>
</dbReference>
<dbReference type="InterPro" id="IPR009027">
    <property type="entry name" value="Ribosomal_bL9/RNase_H1_N"/>
</dbReference>
<feature type="domain" description="Ribosomal protein L9" evidence="8">
    <location>
        <begin position="15"/>
        <end position="42"/>
    </location>
</feature>
<dbReference type="NCBIfam" id="TIGR00158">
    <property type="entry name" value="L9"/>
    <property type="match status" value="1"/>
</dbReference>
<keyword evidence="4 7" id="KW-0689">Ribosomal protein</keyword>
<dbReference type="InterPro" id="IPR020070">
    <property type="entry name" value="Ribosomal_bL9_N"/>
</dbReference>
<dbReference type="InterPro" id="IPR020594">
    <property type="entry name" value="Ribosomal_bL9_bac/chp"/>
</dbReference>
<name>A0A9D1T3S5_9BACT</name>
<dbReference type="HAMAP" id="MF_00503">
    <property type="entry name" value="Ribosomal_bL9"/>
    <property type="match status" value="1"/>
</dbReference>
<dbReference type="Gene3D" id="3.40.5.10">
    <property type="entry name" value="Ribosomal protein L9, N-terminal domain"/>
    <property type="match status" value="1"/>
</dbReference>
<dbReference type="AlphaFoldDB" id="A0A9D1T3S5"/>
<dbReference type="Pfam" id="PF03948">
    <property type="entry name" value="Ribosomal_L9_C"/>
    <property type="match status" value="1"/>
</dbReference>
<evidence type="ECO:0000259" key="8">
    <source>
        <dbReference type="PROSITE" id="PS00651"/>
    </source>
</evidence>
<dbReference type="Pfam" id="PF01281">
    <property type="entry name" value="Ribosomal_L9_N"/>
    <property type="match status" value="1"/>
</dbReference>
<dbReference type="SUPFAM" id="SSF55658">
    <property type="entry name" value="L9 N-domain-like"/>
    <property type="match status" value="1"/>
</dbReference>